<reference evidence="1" key="1">
    <citation type="submission" date="2017-12" db="EMBL/GenBank/DDBJ databases">
        <title>Gene loss provides genomic basis for host adaptation in cereal stripe rust fungi.</title>
        <authorList>
            <person name="Xia C."/>
        </authorList>
    </citation>
    <scope>NUCLEOTIDE SEQUENCE [LARGE SCALE GENOMIC DNA]</scope>
    <source>
        <strain evidence="1">93-210</strain>
    </source>
</reference>
<evidence type="ECO:0000313" key="1">
    <source>
        <dbReference type="EMBL" id="POV97642.1"/>
    </source>
</evidence>
<dbReference type="PANTHER" id="PTHR33069">
    <property type="entry name" value="CHROMOSOME 7, WHOLE GENOME SHOTGUN SEQUENCE-RELATED"/>
    <property type="match status" value="1"/>
</dbReference>
<evidence type="ECO:0000313" key="2">
    <source>
        <dbReference type="Proteomes" id="UP000239156"/>
    </source>
</evidence>
<dbReference type="VEuPathDB" id="FungiDB:PSHT_13939"/>
<comment type="caution">
    <text evidence="1">The sequence shown here is derived from an EMBL/GenBank/DDBJ whole genome shotgun (WGS) entry which is preliminary data.</text>
</comment>
<dbReference type="VEuPathDB" id="FungiDB:PSHT_13940"/>
<keyword evidence="2" id="KW-1185">Reference proteome</keyword>
<accession>A0A2S4UJZ7</accession>
<dbReference type="VEuPathDB" id="FungiDB:PSTT_14935"/>
<protein>
    <submittedName>
        <fullName evidence="1">Uncharacterized protein</fullName>
    </submittedName>
</protein>
<proteinExistence type="predicted"/>
<dbReference type="PANTHER" id="PTHR33069:SF3">
    <property type="entry name" value="DYNEIN HEAVY CHAIN TAIL DOMAIN-CONTAINING PROTEIN"/>
    <property type="match status" value="1"/>
</dbReference>
<gene>
    <name evidence="1" type="ORF">PSTT_14935</name>
</gene>
<sequence length="765" mass="87211">MSRALGSNPSFSQRNREFINEFEELRTGEEPVHLEGLEELRGELLPLLKHYLGELGNQIFIRPSESAEQKEFQIRDGAHSMKIIHSYIKGIAHSLRSARLLPNQNAHDVLPHSNANGLSSLTGFRRSSLQLKLVALIIRIQNHFDKQQTMRPKFGSSVPSYGKGKGGNIQKWAALAEENRQVQRDIDSLVQWFDLSESGVLRNRIEMITQHIDGTLLHPIKILKRKNLAYPQALEDTIPIIEFCQVFFHHINEGSHHPFFLMSPAQQFAFIEKATAIPDTLRKFILDIEYDDHPSTLENSEPGQSLIDEFVEISQILTDSCDVLLQSDPSQSDHHLALIQDYRIWHDRWFAELRHPQPRKNLLLLDTSPTLHPRVAMDLHTDWHDLLAQLSQPTDPGAALRAELAERIDDFEERSWERLAKFEESEANLAVSPQYNLAFEELRSELLPGLKVYIDEIFDQIFVEPSNLPEEGDNQIENGIDFVQNVDANIEALTIELSKFWVSPPQKSSGPSCFTPFRCASLQLKVVEIIKMVHALFQLRQLVIALNGNPTVFEELTKNTPEFDKGWTKIAKDKGHLQDAIDDLIKWFDLSDAGVMHDRLQSMAHSATKPTYVQSLHESISVIKLSRVYFNKICRDKRHPFHLLPSSDQIAFIQTIQPFTHTLKLFADDVAFTVPAGHSLEVELGDPLVNLVTKSNSIINKYYNSLNKILNRALLVKIWNLFNNIVLGINVGSMNLISLSTNFMIPTKKFSLVILPIQIVCYKTI</sequence>
<dbReference type="AlphaFoldDB" id="A0A2S4UJZ7"/>
<dbReference type="EMBL" id="PKSL01000253">
    <property type="protein sequence ID" value="POV97642.1"/>
    <property type="molecule type" value="Genomic_DNA"/>
</dbReference>
<dbReference type="Proteomes" id="UP000239156">
    <property type="component" value="Unassembled WGS sequence"/>
</dbReference>
<organism evidence="1 2">
    <name type="scientific">Puccinia striiformis</name>
    <dbReference type="NCBI Taxonomy" id="27350"/>
    <lineage>
        <taxon>Eukaryota</taxon>
        <taxon>Fungi</taxon>
        <taxon>Dikarya</taxon>
        <taxon>Basidiomycota</taxon>
        <taxon>Pucciniomycotina</taxon>
        <taxon>Pucciniomycetes</taxon>
        <taxon>Pucciniales</taxon>
        <taxon>Pucciniaceae</taxon>
        <taxon>Puccinia</taxon>
    </lineage>
</organism>
<name>A0A2S4UJZ7_9BASI</name>